<accession>A0A9E7M846</accession>
<sequence length="154" mass="17039">MQHQTKVRKATILDLLPVALLADKYSSEVNTMDNHPLCIETLMQNMAATLMSPDGYMSLLEVDGKIVGGLWGILTNQPWSATKFAQDVIIFVDSSHRNGSGLLLIKDWIKWAKDKGAKEVYLSTASGIGTERFIRLAGKLGFEPVGHGFKKEVY</sequence>
<proteinExistence type="predicted"/>
<dbReference type="GO" id="GO:0016747">
    <property type="term" value="F:acyltransferase activity, transferring groups other than amino-acyl groups"/>
    <property type="evidence" value="ECO:0007669"/>
    <property type="project" value="InterPro"/>
</dbReference>
<gene>
    <name evidence="2" type="ORF">6939_0048</name>
</gene>
<dbReference type="Gene3D" id="3.40.630.30">
    <property type="match status" value="1"/>
</dbReference>
<name>A0A9E7M846_9CAUD</name>
<evidence type="ECO:0000313" key="3">
    <source>
        <dbReference type="Proteomes" id="UP001056005"/>
    </source>
</evidence>
<evidence type="ECO:0000313" key="2">
    <source>
        <dbReference type="EMBL" id="URY99227.1"/>
    </source>
</evidence>
<dbReference type="InterPro" id="IPR000182">
    <property type="entry name" value="GNAT_dom"/>
</dbReference>
<feature type="domain" description="N-acetyltransferase" evidence="1">
    <location>
        <begin position="5"/>
        <end position="154"/>
    </location>
</feature>
<dbReference type="PROSITE" id="PS51186">
    <property type="entry name" value="GNAT"/>
    <property type="match status" value="1"/>
</dbReference>
<dbReference type="Proteomes" id="UP001056005">
    <property type="component" value="Segment"/>
</dbReference>
<dbReference type="CDD" id="cd04301">
    <property type="entry name" value="NAT_SF"/>
    <property type="match status" value="1"/>
</dbReference>
<protein>
    <recommendedName>
        <fullName evidence="1">N-acetyltransferase domain-containing protein</fullName>
    </recommendedName>
</protein>
<dbReference type="InterPro" id="IPR016181">
    <property type="entry name" value="Acyl_CoA_acyltransferase"/>
</dbReference>
<dbReference type="Pfam" id="PF00583">
    <property type="entry name" value="Acetyltransf_1"/>
    <property type="match status" value="1"/>
</dbReference>
<reference evidence="2" key="1">
    <citation type="submission" date="2021-11" db="EMBL/GenBank/DDBJ databases">
        <title>The TAILOR 12: Case summaries of 12 patient that have undergone phage therapy for multidrug-resistant infections.</title>
        <authorList>
            <person name="Green S."/>
            <person name="Terwilliger A."/>
            <person name="Clark J."/>
            <person name="Salazar K."/>
            <person name="Maresso A."/>
        </authorList>
    </citation>
    <scope>NUCLEOTIDE SEQUENCE</scope>
</reference>
<organism evidence="2 3">
    <name type="scientific">Klebsiella phage 6939</name>
    <dbReference type="NCBI Taxonomy" id="2912295"/>
    <lineage>
        <taxon>Viruses</taxon>
        <taxon>Duplodnaviria</taxon>
        <taxon>Heunggongvirae</taxon>
        <taxon>Uroviricota</taxon>
        <taxon>Caudoviricetes</taxon>
        <taxon>Autographivirales</taxon>
        <taxon>Autographivirales incertae sedis</taxon>
        <taxon>Reminisvirus</taxon>
        <taxon>Reminisvirus 6939</taxon>
    </lineage>
</organism>
<keyword evidence="3" id="KW-1185">Reference proteome</keyword>
<evidence type="ECO:0000259" key="1">
    <source>
        <dbReference type="PROSITE" id="PS51186"/>
    </source>
</evidence>
<dbReference type="EMBL" id="OL362271">
    <property type="protein sequence ID" value="URY99227.1"/>
    <property type="molecule type" value="Genomic_DNA"/>
</dbReference>
<dbReference type="SUPFAM" id="SSF55729">
    <property type="entry name" value="Acyl-CoA N-acyltransferases (Nat)"/>
    <property type="match status" value="1"/>
</dbReference>